<evidence type="ECO:0000313" key="1">
    <source>
        <dbReference type="EMBL" id="OXR42323.1"/>
    </source>
</evidence>
<evidence type="ECO:0000313" key="2">
    <source>
        <dbReference type="Proteomes" id="UP000215506"/>
    </source>
</evidence>
<dbReference type="Gene3D" id="1.10.287.130">
    <property type="match status" value="1"/>
</dbReference>
<dbReference type="RefSeq" id="WP_039780599.1">
    <property type="nucleotide sequence ID" value="NZ_JAAXOR010000004.1"/>
</dbReference>
<name>A0A231H0C5_9NOCA</name>
<dbReference type="InterPro" id="IPR007804">
    <property type="entry name" value="GvpG"/>
</dbReference>
<organism evidence="1 2">
    <name type="scientific">Nocardia cerradoensis</name>
    <dbReference type="NCBI Taxonomy" id="85688"/>
    <lineage>
        <taxon>Bacteria</taxon>
        <taxon>Bacillati</taxon>
        <taxon>Actinomycetota</taxon>
        <taxon>Actinomycetes</taxon>
        <taxon>Mycobacteriales</taxon>
        <taxon>Nocardiaceae</taxon>
        <taxon>Nocardia</taxon>
    </lineage>
</organism>
<protein>
    <recommendedName>
        <fullName evidence="3">Gas vesicle protein G</fullName>
    </recommendedName>
</protein>
<gene>
    <name evidence="1" type="ORF">B7C42_05522</name>
</gene>
<comment type="caution">
    <text evidence="1">The sequence shown here is derived from an EMBL/GenBank/DDBJ whole genome shotgun (WGS) entry which is preliminary data.</text>
</comment>
<dbReference type="AlphaFoldDB" id="A0A231H0C5"/>
<accession>A0A231H0C5</accession>
<evidence type="ECO:0008006" key="3">
    <source>
        <dbReference type="Google" id="ProtNLM"/>
    </source>
</evidence>
<dbReference type="Proteomes" id="UP000215506">
    <property type="component" value="Unassembled WGS sequence"/>
</dbReference>
<sequence>MGVISSILLLPAAPVRGVIWLSELIQEQVEQQMHDPVRLRRELEDIDRAAAAGEISAEEAAQAQQEILNRMTGPR</sequence>
<reference evidence="1 2" key="1">
    <citation type="submission" date="2017-07" db="EMBL/GenBank/DDBJ databases">
        <title>First draft Genome Sequence of Nocardia cerradoensis isolated from human infection.</title>
        <authorList>
            <person name="Carrasco G."/>
        </authorList>
    </citation>
    <scope>NUCLEOTIDE SEQUENCE [LARGE SCALE GENOMIC DNA]</scope>
    <source>
        <strain evidence="1 2">CNM20130759</strain>
    </source>
</reference>
<keyword evidence="2" id="KW-1185">Reference proteome</keyword>
<dbReference type="Pfam" id="PF05120">
    <property type="entry name" value="GvpG"/>
    <property type="match status" value="1"/>
</dbReference>
<proteinExistence type="predicted"/>
<dbReference type="EMBL" id="NGAF01000014">
    <property type="protein sequence ID" value="OXR42323.1"/>
    <property type="molecule type" value="Genomic_DNA"/>
</dbReference>